<dbReference type="PANTHER" id="PTHR31353:SF11">
    <property type="entry name" value="PROTEIN FAM98B"/>
    <property type="match status" value="1"/>
</dbReference>
<dbReference type="Pfam" id="PF10239">
    <property type="entry name" value="DUF2465"/>
    <property type="match status" value="1"/>
</dbReference>
<evidence type="ECO:0008006" key="5">
    <source>
        <dbReference type="Google" id="ProtNLM"/>
    </source>
</evidence>
<comment type="similarity">
    <text evidence="1">Belongs to the FAM98 family.</text>
</comment>
<keyword evidence="4" id="KW-1185">Reference proteome</keyword>
<feature type="compositionally biased region" description="Gly residues" evidence="2">
    <location>
        <begin position="165"/>
        <end position="176"/>
    </location>
</feature>
<organism evidence="3 4">
    <name type="scientific">Ranitomeya imitator</name>
    <name type="common">mimic poison frog</name>
    <dbReference type="NCBI Taxonomy" id="111125"/>
    <lineage>
        <taxon>Eukaryota</taxon>
        <taxon>Metazoa</taxon>
        <taxon>Chordata</taxon>
        <taxon>Craniata</taxon>
        <taxon>Vertebrata</taxon>
        <taxon>Euteleostomi</taxon>
        <taxon>Amphibia</taxon>
        <taxon>Batrachia</taxon>
        <taxon>Anura</taxon>
        <taxon>Neobatrachia</taxon>
        <taxon>Hyloidea</taxon>
        <taxon>Dendrobatidae</taxon>
        <taxon>Dendrobatinae</taxon>
        <taxon>Ranitomeya</taxon>
    </lineage>
</organism>
<comment type="caution">
    <text evidence="3">The sequence shown here is derived from an EMBL/GenBank/DDBJ whole genome shotgun (WGS) entry which is preliminary data.</text>
</comment>
<proteinExistence type="inferred from homology"/>
<evidence type="ECO:0000256" key="1">
    <source>
        <dbReference type="ARBA" id="ARBA00007218"/>
    </source>
</evidence>
<accession>A0ABN9L8W6</accession>
<gene>
    <name evidence="3" type="ORF">RIMI_LOCUS6660256</name>
</gene>
<feature type="region of interest" description="Disordered" evidence="2">
    <location>
        <begin position="137"/>
        <end position="176"/>
    </location>
</feature>
<feature type="non-terminal residue" evidence="3">
    <location>
        <position position="272"/>
    </location>
</feature>
<dbReference type="Proteomes" id="UP001176940">
    <property type="component" value="Unassembled WGS sequence"/>
</dbReference>
<dbReference type="InterPro" id="IPR018797">
    <property type="entry name" value="FAM98"/>
</dbReference>
<name>A0ABN9L8W6_9NEOB</name>
<protein>
    <recommendedName>
        <fullName evidence="5">Family with sequence similarity 98 member B</fullName>
    </recommendedName>
</protein>
<reference evidence="3" key="1">
    <citation type="submission" date="2023-07" db="EMBL/GenBank/DDBJ databases">
        <authorList>
            <person name="Stuckert A."/>
        </authorList>
    </citation>
    <scope>NUCLEOTIDE SEQUENCE</scope>
</reference>
<evidence type="ECO:0000313" key="4">
    <source>
        <dbReference type="Proteomes" id="UP001176940"/>
    </source>
</evidence>
<sequence>MLKSIEEKVTELLPKLKAASVNQALLNVDLTAQQLEHLEKINDALCKEYECRRRMLIKRLDVTVQSFGWSDKAKAKMDEIARVYQPIRYSLSPKSGISVPHLLAARRDLSKIVRTSSGSAREKMVCPINKILMGRVPDRGGRPSEISPPPPEMPPWKKRQDDGGRGGWRGGGRGGGGGYGRGGYNAGASNFNRGGQGGYQGRGGYGDGGYGGRGTIGDTECCVLRVIDLVEGEPSGKSEVQSTLEEVFIQDISVLGRIHVSFNDNQSSFPCS</sequence>
<dbReference type="EMBL" id="CAUEEQ010012147">
    <property type="protein sequence ID" value="CAJ0936140.1"/>
    <property type="molecule type" value="Genomic_DNA"/>
</dbReference>
<evidence type="ECO:0000313" key="3">
    <source>
        <dbReference type="EMBL" id="CAJ0936140.1"/>
    </source>
</evidence>
<evidence type="ECO:0000256" key="2">
    <source>
        <dbReference type="SAM" id="MobiDB-lite"/>
    </source>
</evidence>
<dbReference type="PANTHER" id="PTHR31353">
    <property type="entry name" value="FAM98"/>
    <property type="match status" value="1"/>
</dbReference>